<keyword evidence="4 10" id="KW-0067">ATP-binding</keyword>
<keyword evidence="2 7" id="KW-0812">Transmembrane</keyword>
<evidence type="ECO:0000256" key="4">
    <source>
        <dbReference type="ARBA" id="ARBA00022840"/>
    </source>
</evidence>
<feature type="transmembrane region" description="Helical" evidence="7">
    <location>
        <begin position="60"/>
        <end position="77"/>
    </location>
</feature>
<dbReference type="InterPro" id="IPR017871">
    <property type="entry name" value="ABC_transporter-like_CS"/>
</dbReference>
<dbReference type="RefSeq" id="WP_313793751.1">
    <property type="nucleotide sequence ID" value="NZ_CP102453.1"/>
</dbReference>
<feature type="transmembrane region" description="Helical" evidence="7">
    <location>
        <begin position="253"/>
        <end position="272"/>
    </location>
</feature>
<accession>A0ABY5P737</accession>
<feature type="transmembrane region" description="Helical" evidence="7">
    <location>
        <begin position="278"/>
        <end position="299"/>
    </location>
</feature>
<dbReference type="Proteomes" id="UP001315967">
    <property type="component" value="Chromosome"/>
</dbReference>
<dbReference type="PANTHER" id="PTHR24221:SF646">
    <property type="entry name" value="HAEMOLYSIN SECRETION ATP-BINDING PROTEIN"/>
    <property type="match status" value="1"/>
</dbReference>
<dbReference type="InterPro" id="IPR039421">
    <property type="entry name" value="Type_1_exporter"/>
</dbReference>
<keyword evidence="5 7" id="KW-1133">Transmembrane helix</keyword>
<feature type="domain" description="ABC transmembrane type-1" evidence="9">
    <location>
        <begin position="132"/>
        <end position="311"/>
    </location>
</feature>
<feature type="transmembrane region" description="Helical" evidence="7">
    <location>
        <begin position="164"/>
        <end position="180"/>
    </location>
</feature>
<dbReference type="SUPFAM" id="SSF52540">
    <property type="entry name" value="P-loop containing nucleoside triphosphate hydrolases"/>
    <property type="match status" value="1"/>
</dbReference>
<dbReference type="Gene3D" id="3.40.50.300">
    <property type="entry name" value="P-loop containing nucleotide triphosphate hydrolases"/>
    <property type="match status" value="1"/>
</dbReference>
<evidence type="ECO:0000256" key="1">
    <source>
        <dbReference type="ARBA" id="ARBA00004651"/>
    </source>
</evidence>
<keyword evidence="6 7" id="KW-0472">Membrane</keyword>
<evidence type="ECO:0000259" key="8">
    <source>
        <dbReference type="PROSITE" id="PS50893"/>
    </source>
</evidence>
<dbReference type="PROSITE" id="PS00211">
    <property type="entry name" value="ABC_TRANSPORTER_1"/>
    <property type="match status" value="1"/>
</dbReference>
<evidence type="ECO:0000256" key="7">
    <source>
        <dbReference type="SAM" id="Phobius"/>
    </source>
</evidence>
<dbReference type="GO" id="GO:0005524">
    <property type="term" value="F:ATP binding"/>
    <property type="evidence" value="ECO:0007669"/>
    <property type="project" value="UniProtKB-KW"/>
</dbReference>
<feature type="domain" description="ABC transporter" evidence="8">
    <location>
        <begin position="344"/>
        <end position="582"/>
    </location>
</feature>
<evidence type="ECO:0000256" key="2">
    <source>
        <dbReference type="ARBA" id="ARBA00022692"/>
    </source>
</evidence>
<evidence type="ECO:0000256" key="3">
    <source>
        <dbReference type="ARBA" id="ARBA00022741"/>
    </source>
</evidence>
<reference evidence="10 11" key="1">
    <citation type="submission" date="2022-08" db="EMBL/GenBank/DDBJ databases">
        <title>Aerococcaceae sp. nov isolated from spoiled eye mask.</title>
        <authorList>
            <person name="Zhou G."/>
            <person name="Xie X.-B."/>
            <person name="Shi Q.-S."/>
            <person name="Wang Y.-S."/>
            <person name="Wen X."/>
            <person name="Peng H."/>
            <person name="Yang X.-J."/>
            <person name="Tao H.-B."/>
            <person name="Huang X.-M."/>
        </authorList>
    </citation>
    <scope>NUCLEOTIDE SEQUENCE [LARGE SCALE GENOMIC DNA]</scope>
    <source>
        <strain evidence="11">DM20194951</strain>
    </source>
</reference>
<protein>
    <submittedName>
        <fullName evidence="10">ATP-binding cassette domain-containing protein</fullName>
    </submittedName>
</protein>
<dbReference type="CDD" id="cd03228">
    <property type="entry name" value="ABCC_MRP_Like"/>
    <property type="match status" value="1"/>
</dbReference>
<dbReference type="SMART" id="SM00382">
    <property type="entry name" value="AAA"/>
    <property type="match status" value="1"/>
</dbReference>
<name>A0ABY5P737_9LACT</name>
<dbReference type="SUPFAM" id="SSF90123">
    <property type="entry name" value="ABC transporter transmembrane region"/>
    <property type="match status" value="1"/>
</dbReference>
<evidence type="ECO:0000313" key="11">
    <source>
        <dbReference type="Proteomes" id="UP001315967"/>
    </source>
</evidence>
<dbReference type="InterPro" id="IPR036640">
    <property type="entry name" value="ABC1_TM_sf"/>
</dbReference>
<dbReference type="PANTHER" id="PTHR24221">
    <property type="entry name" value="ATP-BINDING CASSETTE SUB-FAMILY B"/>
    <property type="match status" value="1"/>
</dbReference>
<comment type="subcellular location">
    <subcellularLocation>
        <location evidence="1">Cell membrane</location>
        <topology evidence="1">Multi-pass membrane protein</topology>
    </subcellularLocation>
</comment>
<dbReference type="PROSITE" id="PS50893">
    <property type="entry name" value="ABC_TRANSPORTER_2"/>
    <property type="match status" value="1"/>
</dbReference>
<proteinExistence type="predicted"/>
<evidence type="ECO:0000256" key="6">
    <source>
        <dbReference type="ARBA" id="ARBA00023136"/>
    </source>
</evidence>
<dbReference type="Pfam" id="PF00005">
    <property type="entry name" value="ABC_tran"/>
    <property type="match status" value="1"/>
</dbReference>
<feature type="transmembrane region" description="Helical" evidence="7">
    <location>
        <begin position="21"/>
        <end position="48"/>
    </location>
</feature>
<dbReference type="Gene3D" id="1.20.1560.10">
    <property type="entry name" value="ABC transporter type 1, transmembrane domain"/>
    <property type="match status" value="1"/>
</dbReference>
<evidence type="ECO:0000259" key="9">
    <source>
        <dbReference type="PROSITE" id="PS50929"/>
    </source>
</evidence>
<evidence type="ECO:0000313" key="10">
    <source>
        <dbReference type="EMBL" id="UUX34248.1"/>
    </source>
</evidence>
<organism evidence="10 11">
    <name type="scientific">Fundicoccus culcitae</name>
    <dbReference type="NCBI Taxonomy" id="2969821"/>
    <lineage>
        <taxon>Bacteria</taxon>
        <taxon>Bacillati</taxon>
        <taxon>Bacillota</taxon>
        <taxon>Bacilli</taxon>
        <taxon>Lactobacillales</taxon>
        <taxon>Aerococcaceae</taxon>
        <taxon>Fundicoccus</taxon>
    </lineage>
</organism>
<dbReference type="InterPro" id="IPR011527">
    <property type="entry name" value="ABC1_TM_dom"/>
</dbReference>
<keyword evidence="11" id="KW-1185">Reference proteome</keyword>
<evidence type="ECO:0000256" key="5">
    <source>
        <dbReference type="ARBA" id="ARBA00022989"/>
    </source>
</evidence>
<sequence>MKQRGYYLKLLIQEITAYKKTIWLWMAIRVIVKTILPFSRVLMSALVIEWLLTGIEIEQFLWQLTIGIILICFLEVIDKRLSFYFETESDIFRIKIVTKITSQILFLDYPNIQSEEGQKMYAEALGLAGSPAQLFGRIINDLMDLASAVIGIIMYATLILQVDGIFILIIAVMIIGLLIFKGQQKKINQSISEKQAENNKQNSYLRRIYGDLRLAKDIRLYQMHDWFIEIKTQITDAYVEIMRPKNKVQFFENTYLAIGTIILTALAYILSIQQIESGILNVSGFVVYVGAITLLASTITEGINDLAEMDRNLQEVRYYDDFMHQNQVFNHGEGMALPTENIRIELKNVTYTYPNQKEPALRNISMVLNPLEKVAIVGENGAGKSTLVKLICGLLLPDSGEILLNGHHQNEYNIFDYYQLFSTVFQDSFLLTYTIKETIIQGLPYDEGHYQSVLKHSGVDKMVNQFKMGDETKIVKAVDNDAIQLSGGQLQKLKLAQALYKNGPVLILDEPTAALDPLSEHEVYQDYLHFSENKLSLFISHRLASTRFCDRIIYLRDGAIVEVGSHDQLIALKGQYYTLYEAQAHYYRDNIDDSQAGEEVIEVGGVI</sequence>
<dbReference type="InterPro" id="IPR003439">
    <property type="entry name" value="ABC_transporter-like_ATP-bd"/>
</dbReference>
<gene>
    <name evidence="10" type="ORF">NRE15_00840</name>
</gene>
<dbReference type="PROSITE" id="PS50929">
    <property type="entry name" value="ABC_TM1F"/>
    <property type="match status" value="1"/>
</dbReference>
<dbReference type="InterPro" id="IPR027417">
    <property type="entry name" value="P-loop_NTPase"/>
</dbReference>
<dbReference type="EMBL" id="CP102453">
    <property type="protein sequence ID" value="UUX34248.1"/>
    <property type="molecule type" value="Genomic_DNA"/>
</dbReference>
<keyword evidence="3" id="KW-0547">Nucleotide-binding</keyword>
<dbReference type="InterPro" id="IPR003593">
    <property type="entry name" value="AAA+_ATPase"/>
</dbReference>